<keyword evidence="1" id="KW-0812">Transmembrane</keyword>
<evidence type="ECO:0000313" key="2">
    <source>
        <dbReference type="EMBL" id="RAY16225.1"/>
    </source>
</evidence>
<reference evidence="2 3" key="1">
    <citation type="submission" date="2018-06" db="EMBL/GenBank/DDBJ databases">
        <title>Actinomadura craniellae sp. nov. isolated from marine sponge Craniella sp.</title>
        <authorList>
            <person name="Li L."/>
            <person name="Xu Q.H."/>
            <person name="Lin H.W."/>
            <person name="Lu Y.H."/>
        </authorList>
    </citation>
    <scope>NUCLEOTIDE SEQUENCE [LARGE SCALE GENOMIC DNA]</scope>
    <source>
        <strain evidence="2 3">LHW63021</strain>
    </source>
</reference>
<protein>
    <submittedName>
        <fullName evidence="2">DUF3068 domain-containing protein</fullName>
    </submittedName>
</protein>
<keyword evidence="1" id="KW-1133">Transmembrane helix</keyword>
<dbReference type="AlphaFoldDB" id="A0A365HAV4"/>
<feature type="transmembrane region" description="Helical" evidence="1">
    <location>
        <begin position="12"/>
        <end position="37"/>
    </location>
</feature>
<dbReference type="Pfam" id="PF11271">
    <property type="entry name" value="PorA"/>
    <property type="match status" value="1"/>
</dbReference>
<proteinExistence type="predicted"/>
<evidence type="ECO:0000256" key="1">
    <source>
        <dbReference type="SAM" id="Phobius"/>
    </source>
</evidence>
<keyword evidence="1" id="KW-0472">Membrane</keyword>
<name>A0A365HAV4_9ACTN</name>
<accession>A0A365HAV4</accession>
<evidence type="ECO:0000313" key="3">
    <source>
        <dbReference type="Proteomes" id="UP000251891"/>
    </source>
</evidence>
<sequence>MDVRPEGRGRTAVRHVIGLVLVGLGVFLLGTGAMVHFHVAPQLIAAPTDTYNKTVLRADNATYFDVGALQTRTGATITATNTVRGDVRASNDDVAVWDSFAAVQDLNNNVLVDMRQQRLAFDRRSGELTGCCGTHIQNQPLNRPSGIGLFWPVDVGKRGYQVFDSQTRRAWPVTFAGEETLDGVRTYRFVQRIPPTKITEPARTVPGGLLGLGAGSGDVAVDRYYQAEATYWIDPRTGAPVNQRQHTISTLQAQQGPGRLVVADLDLRMTDESRRALLDKSEDGARSAGMIKTVVPLVCLVAGLVLVVGGLVLAARPRGTRGISRRDAAEA</sequence>
<dbReference type="EMBL" id="QLYX01000002">
    <property type="protein sequence ID" value="RAY16225.1"/>
    <property type="molecule type" value="Genomic_DNA"/>
</dbReference>
<dbReference type="InterPro" id="IPR021424">
    <property type="entry name" value="PorA"/>
</dbReference>
<comment type="caution">
    <text evidence="2">The sequence shown here is derived from an EMBL/GenBank/DDBJ whole genome shotgun (WGS) entry which is preliminary data.</text>
</comment>
<gene>
    <name evidence="2" type="ORF">DPM19_04820</name>
</gene>
<dbReference type="Proteomes" id="UP000251891">
    <property type="component" value="Unassembled WGS sequence"/>
</dbReference>
<feature type="transmembrane region" description="Helical" evidence="1">
    <location>
        <begin position="294"/>
        <end position="315"/>
    </location>
</feature>
<keyword evidence="3" id="KW-1185">Reference proteome</keyword>
<organism evidence="2 3">
    <name type="scientific">Actinomadura craniellae</name>
    <dbReference type="NCBI Taxonomy" id="2231787"/>
    <lineage>
        <taxon>Bacteria</taxon>
        <taxon>Bacillati</taxon>
        <taxon>Actinomycetota</taxon>
        <taxon>Actinomycetes</taxon>
        <taxon>Streptosporangiales</taxon>
        <taxon>Thermomonosporaceae</taxon>
        <taxon>Actinomadura</taxon>
    </lineage>
</organism>